<dbReference type="InterPro" id="IPR007061">
    <property type="entry name" value="MST-like"/>
</dbReference>
<dbReference type="Gene3D" id="1.20.120.450">
    <property type="entry name" value="dinb family like domain"/>
    <property type="match status" value="1"/>
</dbReference>
<sequence length="169" mass="19451">MDDTRRFGPMVAGERETLDHWVDFYRETLLLKIDGLDAAQLCKRPLPPSTLSPIGILRHLTEVEAYWLREVTLDEELPDYYCTQTSPDGDFEDADPATALADVERYRREIETTRAAAASWTDLDGPVRGLRRGERVNLRWILTHLIEEYARHLGHLDLVREAIDGRVGY</sequence>
<name>A0ABS1B885_9MICO</name>
<dbReference type="EMBL" id="JAEDAJ010000002">
    <property type="protein sequence ID" value="MBK0330839.1"/>
    <property type="molecule type" value="Genomic_DNA"/>
</dbReference>
<organism evidence="1 2">
    <name type="scientific">Brachybacterium halotolerans</name>
    <dbReference type="NCBI Taxonomy" id="2795215"/>
    <lineage>
        <taxon>Bacteria</taxon>
        <taxon>Bacillati</taxon>
        <taxon>Actinomycetota</taxon>
        <taxon>Actinomycetes</taxon>
        <taxon>Micrococcales</taxon>
        <taxon>Dermabacteraceae</taxon>
        <taxon>Brachybacterium</taxon>
    </lineage>
</organism>
<evidence type="ECO:0000313" key="2">
    <source>
        <dbReference type="Proteomes" id="UP000612352"/>
    </source>
</evidence>
<dbReference type="Pfam" id="PF04978">
    <property type="entry name" value="MST"/>
    <property type="match status" value="1"/>
</dbReference>
<dbReference type="RefSeq" id="WP_200501491.1">
    <property type="nucleotide sequence ID" value="NZ_JAEDAJ010000002.1"/>
</dbReference>
<proteinExistence type="predicted"/>
<dbReference type="SUPFAM" id="SSF109854">
    <property type="entry name" value="DinB/YfiT-like putative metalloenzymes"/>
    <property type="match status" value="1"/>
</dbReference>
<comment type="caution">
    <text evidence="1">The sequence shown here is derived from an EMBL/GenBank/DDBJ whole genome shotgun (WGS) entry which is preliminary data.</text>
</comment>
<accession>A0ABS1B885</accession>
<dbReference type="InterPro" id="IPR034660">
    <property type="entry name" value="DinB/YfiT-like"/>
</dbReference>
<keyword evidence="2" id="KW-1185">Reference proteome</keyword>
<protein>
    <submittedName>
        <fullName evidence="1">DinB family protein</fullName>
    </submittedName>
</protein>
<reference evidence="1 2" key="1">
    <citation type="submission" date="2020-12" db="EMBL/GenBank/DDBJ databases">
        <title>Brachybacterium sp. MASK1Z-5, whole genome shotgun sequence.</title>
        <authorList>
            <person name="Tuo L."/>
        </authorList>
    </citation>
    <scope>NUCLEOTIDE SEQUENCE [LARGE SCALE GENOMIC DNA]</scope>
    <source>
        <strain evidence="1 2">MASK1Z-5</strain>
    </source>
</reference>
<dbReference type="Proteomes" id="UP000612352">
    <property type="component" value="Unassembled WGS sequence"/>
</dbReference>
<evidence type="ECO:0000313" key="1">
    <source>
        <dbReference type="EMBL" id="MBK0330839.1"/>
    </source>
</evidence>
<gene>
    <name evidence="1" type="ORF">I8D64_05425</name>
</gene>